<dbReference type="SUPFAM" id="SSF47240">
    <property type="entry name" value="Ferritin-like"/>
    <property type="match status" value="1"/>
</dbReference>
<name>A4S1A4_OSTLU</name>
<dbReference type="Pfam" id="PF04305">
    <property type="entry name" value="DUF455"/>
    <property type="match status" value="1"/>
</dbReference>
<dbReference type="EMBL" id="CP000588">
    <property type="protein sequence ID" value="ABO97623.1"/>
    <property type="molecule type" value="Genomic_DNA"/>
</dbReference>
<dbReference type="RefSeq" id="XP_001419330.1">
    <property type="nucleotide sequence ID" value="XM_001419293.1"/>
</dbReference>
<gene>
    <name evidence="2" type="ORF">OSTLU_4617</name>
</gene>
<sequence length="319" mass="34766">ARSRAQWDGLERWREKALDARRAWGDGDEPTTTADARARDDGGDARALASRAREIVATACPREKARLSHVAYGLLVRGKIDIADATTRASDMPTRPARPAKPRLVPPKEVPSPKNSPLGAAAHAMHTVTHIELNAIDLAWDTVGRFADLRGALPDQFFVDFAHVADDESRHLLWCLQRLEELGVAYGDVAAHDVLWEGCEATRDDPLARLAVVPCMQEARGLDAGPRLVERLVGHGDARSAAIVARISEEEIAHVAVGATWFRTVCAALGDDDDDARADDVAAATFRAYIQRLAPDALRGPFNHDDRARAGIDPSWYAD</sequence>
<keyword evidence="3" id="KW-1185">Reference proteome</keyword>
<dbReference type="PANTHER" id="PTHR42782">
    <property type="entry name" value="SI:CH73-314G15.3"/>
    <property type="match status" value="1"/>
</dbReference>
<dbReference type="GeneID" id="5003419"/>
<evidence type="ECO:0000313" key="3">
    <source>
        <dbReference type="Proteomes" id="UP000001568"/>
    </source>
</evidence>
<dbReference type="OMA" id="LAWDTIV"/>
<dbReference type="InterPro" id="IPR011197">
    <property type="entry name" value="UCP012318"/>
</dbReference>
<accession>A4S1A4</accession>
<protein>
    <recommendedName>
        <fullName evidence="4">Ferritin-like domain-containing protein</fullName>
    </recommendedName>
</protein>
<reference evidence="2 3" key="1">
    <citation type="journal article" date="2007" name="Proc. Natl. Acad. Sci. U.S.A.">
        <title>The tiny eukaryote Ostreococcus provides genomic insights into the paradox of plankton speciation.</title>
        <authorList>
            <person name="Palenik B."/>
            <person name="Grimwood J."/>
            <person name="Aerts A."/>
            <person name="Rouze P."/>
            <person name="Salamov A."/>
            <person name="Putnam N."/>
            <person name="Dupont C."/>
            <person name="Jorgensen R."/>
            <person name="Derelle E."/>
            <person name="Rombauts S."/>
            <person name="Zhou K."/>
            <person name="Otillar R."/>
            <person name="Merchant S.S."/>
            <person name="Podell S."/>
            <person name="Gaasterland T."/>
            <person name="Napoli C."/>
            <person name="Gendler K."/>
            <person name="Manuell A."/>
            <person name="Tai V."/>
            <person name="Vallon O."/>
            <person name="Piganeau G."/>
            <person name="Jancek S."/>
            <person name="Heijde M."/>
            <person name="Jabbari K."/>
            <person name="Bowler C."/>
            <person name="Lohr M."/>
            <person name="Robbens S."/>
            <person name="Werner G."/>
            <person name="Dubchak I."/>
            <person name="Pazour G.J."/>
            <person name="Ren Q."/>
            <person name="Paulsen I."/>
            <person name="Delwiche C."/>
            <person name="Schmutz J."/>
            <person name="Rokhsar D."/>
            <person name="Van de Peer Y."/>
            <person name="Moreau H."/>
            <person name="Grigoriev I.V."/>
        </authorList>
    </citation>
    <scope>NUCLEOTIDE SEQUENCE [LARGE SCALE GENOMIC DNA]</scope>
    <source>
        <strain evidence="2 3">CCE9901</strain>
    </source>
</reference>
<evidence type="ECO:0000313" key="2">
    <source>
        <dbReference type="EMBL" id="ABO97623.1"/>
    </source>
</evidence>
<evidence type="ECO:0008006" key="4">
    <source>
        <dbReference type="Google" id="ProtNLM"/>
    </source>
</evidence>
<proteinExistence type="predicted"/>
<dbReference type="CDD" id="cd00657">
    <property type="entry name" value="Ferritin_like"/>
    <property type="match status" value="1"/>
</dbReference>
<dbReference type="HOGENOM" id="CLU_035354_2_0_1"/>
<feature type="region of interest" description="Disordered" evidence="1">
    <location>
        <begin position="87"/>
        <end position="119"/>
    </location>
</feature>
<dbReference type="Proteomes" id="UP000001568">
    <property type="component" value="Chromosome 8"/>
</dbReference>
<feature type="non-terminal residue" evidence="2">
    <location>
        <position position="1"/>
    </location>
</feature>
<dbReference type="PANTHER" id="PTHR42782:SF4">
    <property type="entry name" value="DUF455 DOMAIN-CONTAINING PROTEIN"/>
    <property type="match status" value="1"/>
</dbReference>
<feature type="non-terminal residue" evidence="2">
    <location>
        <position position="319"/>
    </location>
</feature>
<dbReference type="Gramene" id="ABO97623">
    <property type="protein sequence ID" value="ABO97623"/>
    <property type="gene ID" value="OSTLU_4617"/>
</dbReference>
<dbReference type="InterPro" id="IPR009078">
    <property type="entry name" value="Ferritin-like_SF"/>
</dbReference>
<dbReference type="eggNOG" id="ENOG502QU9I">
    <property type="taxonomic scope" value="Eukaryota"/>
</dbReference>
<dbReference type="OrthoDB" id="426882at2759"/>
<feature type="region of interest" description="Disordered" evidence="1">
    <location>
        <begin position="20"/>
        <end position="43"/>
    </location>
</feature>
<evidence type="ECO:0000256" key="1">
    <source>
        <dbReference type="SAM" id="MobiDB-lite"/>
    </source>
</evidence>
<organism evidence="2 3">
    <name type="scientific">Ostreococcus lucimarinus (strain CCE9901)</name>
    <dbReference type="NCBI Taxonomy" id="436017"/>
    <lineage>
        <taxon>Eukaryota</taxon>
        <taxon>Viridiplantae</taxon>
        <taxon>Chlorophyta</taxon>
        <taxon>Mamiellophyceae</taxon>
        <taxon>Mamiellales</taxon>
        <taxon>Bathycoccaceae</taxon>
        <taxon>Ostreococcus</taxon>
    </lineage>
</organism>
<dbReference type="KEGG" id="olu:OSTLU_4617"/>
<dbReference type="InterPro" id="IPR007402">
    <property type="entry name" value="DUF455"/>
</dbReference>
<dbReference type="PIRSF" id="PIRSF012318">
    <property type="entry name" value="UCP012318"/>
    <property type="match status" value="1"/>
</dbReference>
<dbReference type="AlphaFoldDB" id="A4S1A4"/>